<reference evidence="1 2" key="1">
    <citation type="submission" date="2017-12" db="EMBL/GenBank/DDBJ databases">
        <title>Comparative genomics of Botrytis spp.</title>
        <authorList>
            <person name="Valero-Jimenez C.A."/>
            <person name="Tapia P."/>
            <person name="Veloso J."/>
            <person name="Silva-Moreno E."/>
            <person name="Staats M."/>
            <person name="Valdes J.H."/>
            <person name="Van Kan J.A.L."/>
        </authorList>
    </citation>
    <scope>NUCLEOTIDE SEQUENCE [LARGE SCALE GENOMIC DNA]</scope>
    <source>
        <strain evidence="1 2">MUCL3349</strain>
    </source>
</reference>
<dbReference type="EMBL" id="PQXO01000026">
    <property type="protein sequence ID" value="TGO91503.1"/>
    <property type="molecule type" value="Genomic_DNA"/>
</dbReference>
<organism evidence="1 2">
    <name type="scientific">Botrytis porri</name>
    <dbReference type="NCBI Taxonomy" id="87229"/>
    <lineage>
        <taxon>Eukaryota</taxon>
        <taxon>Fungi</taxon>
        <taxon>Dikarya</taxon>
        <taxon>Ascomycota</taxon>
        <taxon>Pezizomycotina</taxon>
        <taxon>Leotiomycetes</taxon>
        <taxon>Helotiales</taxon>
        <taxon>Sclerotiniaceae</taxon>
        <taxon>Botrytis</taxon>
    </lineage>
</organism>
<sequence>MGVTFLQFFPPAPTLTEQNVPRQTGKVFIITGGTSGVGLELATILYKAGGKFYTAGRSETNAQKCIEKIKSSFTSKSPGQLGFIKASAESFMKERDKARRLLK</sequence>
<keyword evidence="2" id="KW-1185">Reference proteome</keyword>
<dbReference type="InterPro" id="IPR002347">
    <property type="entry name" value="SDR_fam"/>
</dbReference>
<protein>
    <recommendedName>
        <fullName evidence="3">Ketoreductase (KR) domain-containing protein</fullName>
    </recommendedName>
</protein>
<dbReference type="SUPFAM" id="SSF51735">
    <property type="entry name" value="NAD(P)-binding Rossmann-fold domains"/>
    <property type="match status" value="1"/>
</dbReference>
<evidence type="ECO:0000313" key="2">
    <source>
        <dbReference type="Proteomes" id="UP000297280"/>
    </source>
</evidence>
<dbReference type="AlphaFoldDB" id="A0A4Z1L4L5"/>
<name>A0A4Z1L4L5_9HELO</name>
<dbReference type="InterPro" id="IPR036291">
    <property type="entry name" value="NAD(P)-bd_dom_sf"/>
</dbReference>
<evidence type="ECO:0000313" key="1">
    <source>
        <dbReference type="EMBL" id="TGO91503.1"/>
    </source>
</evidence>
<dbReference type="Proteomes" id="UP000297280">
    <property type="component" value="Unassembled WGS sequence"/>
</dbReference>
<dbReference type="STRING" id="87229.A0A4Z1L4L5"/>
<dbReference type="Gene3D" id="3.40.50.720">
    <property type="entry name" value="NAD(P)-binding Rossmann-like Domain"/>
    <property type="match status" value="1"/>
</dbReference>
<accession>A0A4Z1L4L5</accession>
<evidence type="ECO:0008006" key="3">
    <source>
        <dbReference type="Google" id="ProtNLM"/>
    </source>
</evidence>
<dbReference type="Pfam" id="PF00106">
    <property type="entry name" value="adh_short"/>
    <property type="match status" value="1"/>
</dbReference>
<comment type="caution">
    <text evidence="1">The sequence shown here is derived from an EMBL/GenBank/DDBJ whole genome shotgun (WGS) entry which is preliminary data.</text>
</comment>
<proteinExistence type="predicted"/>
<gene>
    <name evidence="1" type="ORF">BPOR_0026g00270</name>
</gene>